<protein>
    <submittedName>
        <fullName evidence="2">Uncharacterized protein</fullName>
    </submittedName>
</protein>
<dbReference type="EMBL" id="BAAAQM010000052">
    <property type="protein sequence ID" value="GAA1994702.1"/>
    <property type="molecule type" value="Genomic_DNA"/>
</dbReference>
<gene>
    <name evidence="2" type="ORF">GCM10009838_68860</name>
</gene>
<accession>A0ABP5EC97</accession>
<evidence type="ECO:0000256" key="1">
    <source>
        <dbReference type="SAM" id="MobiDB-lite"/>
    </source>
</evidence>
<proteinExistence type="predicted"/>
<dbReference type="Proteomes" id="UP001499854">
    <property type="component" value="Unassembled WGS sequence"/>
</dbReference>
<evidence type="ECO:0000313" key="3">
    <source>
        <dbReference type="Proteomes" id="UP001499854"/>
    </source>
</evidence>
<organism evidence="2 3">
    <name type="scientific">Catenulispora subtropica</name>
    <dbReference type="NCBI Taxonomy" id="450798"/>
    <lineage>
        <taxon>Bacteria</taxon>
        <taxon>Bacillati</taxon>
        <taxon>Actinomycetota</taxon>
        <taxon>Actinomycetes</taxon>
        <taxon>Catenulisporales</taxon>
        <taxon>Catenulisporaceae</taxon>
        <taxon>Catenulispora</taxon>
    </lineage>
</organism>
<reference evidence="3" key="1">
    <citation type="journal article" date="2019" name="Int. J. Syst. Evol. Microbiol.">
        <title>The Global Catalogue of Microorganisms (GCM) 10K type strain sequencing project: providing services to taxonomists for standard genome sequencing and annotation.</title>
        <authorList>
            <consortium name="The Broad Institute Genomics Platform"/>
            <consortium name="The Broad Institute Genome Sequencing Center for Infectious Disease"/>
            <person name="Wu L."/>
            <person name="Ma J."/>
        </authorList>
    </citation>
    <scope>NUCLEOTIDE SEQUENCE [LARGE SCALE GENOMIC DNA]</scope>
    <source>
        <strain evidence="3">JCM 16013</strain>
    </source>
</reference>
<feature type="compositionally biased region" description="Pro residues" evidence="1">
    <location>
        <begin position="49"/>
        <end position="58"/>
    </location>
</feature>
<keyword evidence="3" id="KW-1185">Reference proteome</keyword>
<feature type="region of interest" description="Disordered" evidence="1">
    <location>
        <begin position="43"/>
        <end position="66"/>
    </location>
</feature>
<name>A0ABP5EC97_9ACTN</name>
<comment type="caution">
    <text evidence="2">The sequence shown here is derived from an EMBL/GenBank/DDBJ whole genome shotgun (WGS) entry which is preliminary data.</text>
</comment>
<sequence length="66" mass="6558">MAAATAGPDANGVALEEAPCGTANHAAAKTAIPAAPHGTHQLARLYPDTRPPTPPPVAPLLLTLTV</sequence>
<evidence type="ECO:0000313" key="2">
    <source>
        <dbReference type="EMBL" id="GAA1994702.1"/>
    </source>
</evidence>